<feature type="compositionally biased region" description="Low complexity" evidence="1">
    <location>
        <begin position="174"/>
        <end position="183"/>
    </location>
</feature>
<dbReference type="SUPFAM" id="SSF46565">
    <property type="entry name" value="Chaperone J-domain"/>
    <property type="match status" value="1"/>
</dbReference>
<dbReference type="InterPro" id="IPR018253">
    <property type="entry name" value="DnaJ_domain_CS"/>
</dbReference>
<sequence length="425" mass="47829">MSRPAGSQQTHYEVLGLSRSCTQEEIKQAYRIIALKHHPDRGKSGNVELFKRAVEAYETLGDATKRRSYDISIAPQPKVSFGTPNMYSSGAFSDLFDFTFQEVYTGMPKRRPASTSSRFFSDFNFFNFGDPFEFKMPWSRRAASSTFRSSNGSARRTPSEPKPWKTGPSRHFAESSNVNSSVHESYDRATRIPTAGSDSPEPQSPTPESSPEIPRNRKTDPGPSVDPSIIDLTHESGDEAEPEVVHESPKRQRSSTDTDSLPRSKRAKFDLHNMGSVPPFSQTNGNFTMGDMATSMPNVSPRARQYNASKRESRRASKRPRTSSSQNVPMFSGVPTLNQALDHAEKVRDFLYQNLDYSETLFTNVGSSAQKLKSQTGELVMNPKKVQDLIDGTRADIQCMREWIEKMETQQKVLENWKPTLDRIT</sequence>
<reference evidence="3 4" key="1">
    <citation type="submission" date="2017-04" db="EMBL/GenBank/DDBJ databases">
        <title>Genome sequencing of [Candida] sorbophila.</title>
        <authorList>
            <person name="Ahn J.O."/>
        </authorList>
    </citation>
    <scope>NUCLEOTIDE SEQUENCE [LARGE SCALE GENOMIC DNA]</scope>
    <source>
        <strain evidence="3 4">DS02</strain>
    </source>
</reference>
<evidence type="ECO:0000256" key="1">
    <source>
        <dbReference type="SAM" id="MobiDB-lite"/>
    </source>
</evidence>
<dbReference type="PANTHER" id="PTHR43096:SF10">
    <property type="entry name" value="CHAPERONE PROTEIN DNAJ A6, CHLOROPLASTIC"/>
    <property type="match status" value="1"/>
</dbReference>
<dbReference type="InterPro" id="IPR036869">
    <property type="entry name" value="J_dom_sf"/>
</dbReference>
<dbReference type="GO" id="GO:0005737">
    <property type="term" value="C:cytoplasm"/>
    <property type="evidence" value="ECO:0007669"/>
    <property type="project" value="TreeGrafter"/>
</dbReference>
<dbReference type="PROSITE" id="PS50076">
    <property type="entry name" value="DNAJ_2"/>
    <property type="match status" value="1"/>
</dbReference>
<dbReference type="Pfam" id="PF00226">
    <property type="entry name" value="DnaJ"/>
    <property type="match status" value="1"/>
</dbReference>
<dbReference type="EMBL" id="NDIQ01000022">
    <property type="protein sequence ID" value="PRT56436.1"/>
    <property type="molecule type" value="Genomic_DNA"/>
</dbReference>
<gene>
    <name evidence="3" type="ORF">B9G98_04056</name>
</gene>
<dbReference type="GO" id="GO:0051082">
    <property type="term" value="F:unfolded protein binding"/>
    <property type="evidence" value="ECO:0007669"/>
    <property type="project" value="TreeGrafter"/>
</dbReference>
<name>A0A2T0FN71_9ASCO</name>
<evidence type="ECO:0000313" key="4">
    <source>
        <dbReference type="Proteomes" id="UP000238350"/>
    </source>
</evidence>
<dbReference type="PROSITE" id="PS00636">
    <property type="entry name" value="DNAJ_1"/>
    <property type="match status" value="1"/>
</dbReference>
<dbReference type="AlphaFoldDB" id="A0A2T0FN71"/>
<dbReference type="InterPro" id="IPR001623">
    <property type="entry name" value="DnaJ_domain"/>
</dbReference>
<dbReference type="Proteomes" id="UP000238350">
    <property type="component" value="Unassembled WGS sequence"/>
</dbReference>
<evidence type="ECO:0000313" key="3">
    <source>
        <dbReference type="EMBL" id="PRT56436.1"/>
    </source>
</evidence>
<protein>
    <submittedName>
        <fullName evidence="3">Chaperone protein DnaJ</fullName>
    </submittedName>
</protein>
<dbReference type="RefSeq" id="XP_024666381.1">
    <property type="nucleotide sequence ID" value="XM_024810613.1"/>
</dbReference>
<dbReference type="STRING" id="45607.A0A2T0FN71"/>
<dbReference type="OrthoDB" id="10250354at2759"/>
<feature type="compositionally biased region" description="Basic and acidic residues" evidence="1">
    <location>
        <begin position="232"/>
        <end position="271"/>
    </location>
</feature>
<dbReference type="PRINTS" id="PR00625">
    <property type="entry name" value="JDOMAIN"/>
</dbReference>
<dbReference type="CDD" id="cd06257">
    <property type="entry name" value="DnaJ"/>
    <property type="match status" value="1"/>
</dbReference>
<dbReference type="PANTHER" id="PTHR43096">
    <property type="entry name" value="DNAJ HOMOLOG 1, MITOCHONDRIAL-RELATED"/>
    <property type="match status" value="1"/>
</dbReference>
<accession>A0A2T0FN71</accession>
<feature type="compositionally biased region" description="Low complexity" evidence="1">
    <location>
        <begin position="197"/>
        <end position="213"/>
    </location>
</feature>
<proteinExistence type="predicted"/>
<feature type="region of interest" description="Disordered" evidence="1">
    <location>
        <begin position="145"/>
        <end position="333"/>
    </location>
</feature>
<organism evidence="3 4">
    <name type="scientific">Wickerhamiella sorbophila</name>
    <dbReference type="NCBI Taxonomy" id="45607"/>
    <lineage>
        <taxon>Eukaryota</taxon>
        <taxon>Fungi</taxon>
        <taxon>Dikarya</taxon>
        <taxon>Ascomycota</taxon>
        <taxon>Saccharomycotina</taxon>
        <taxon>Dipodascomycetes</taxon>
        <taxon>Dipodascales</taxon>
        <taxon>Trichomonascaceae</taxon>
        <taxon>Wickerhamiella</taxon>
    </lineage>
</organism>
<feature type="compositionally biased region" description="Polar residues" evidence="1">
    <location>
        <begin position="322"/>
        <end position="333"/>
    </location>
</feature>
<comment type="caution">
    <text evidence="3">The sequence shown here is derived from an EMBL/GenBank/DDBJ whole genome shotgun (WGS) entry which is preliminary data.</text>
</comment>
<dbReference type="SMART" id="SM00271">
    <property type="entry name" value="DnaJ"/>
    <property type="match status" value="1"/>
</dbReference>
<evidence type="ECO:0000259" key="2">
    <source>
        <dbReference type="PROSITE" id="PS50076"/>
    </source>
</evidence>
<dbReference type="GeneID" id="36517804"/>
<feature type="domain" description="J" evidence="2">
    <location>
        <begin position="10"/>
        <end position="73"/>
    </location>
</feature>
<dbReference type="GO" id="GO:0042026">
    <property type="term" value="P:protein refolding"/>
    <property type="evidence" value="ECO:0007669"/>
    <property type="project" value="TreeGrafter"/>
</dbReference>
<dbReference type="Gene3D" id="1.10.287.110">
    <property type="entry name" value="DnaJ domain"/>
    <property type="match status" value="1"/>
</dbReference>
<keyword evidence="4" id="KW-1185">Reference proteome</keyword>